<dbReference type="OrthoDB" id="9790745at2"/>
<dbReference type="Pfam" id="PF22752">
    <property type="entry name" value="DUF488-N3i"/>
    <property type="match status" value="1"/>
</dbReference>
<dbReference type="PANTHER" id="PTHR36849:SF1">
    <property type="entry name" value="CYTOPLASMIC PROTEIN"/>
    <property type="match status" value="1"/>
</dbReference>
<dbReference type="RefSeq" id="WP_116616657.1">
    <property type="nucleotide sequence ID" value="NZ_CAMQYP010000021.1"/>
</dbReference>
<name>A0A2U0U7G1_9BACT</name>
<reference evidence="1 2" key="1">
    <citation type="submission" date="2018-05" db="EMBL/GenBank/DDBJ databases">
        <title>Genomic Encyclopedia of Type Strains, Phase IV (KMG-IV): sequencing the most valuable type-strain genomes for metagenomic binning, comparative biology and taxonomic classification.</title>
        <authorList>
            <person name="Goeker M."/>
        </authorList>
    </citation>
    <scope>NUCLEOTIDE SEQUENCE [LARGE SCALE GENOMIC DNA]</scope>
    <source>
        <strain evidence="1 2">DSM 100333</strain>
    </source>
</reference>
<dbReference type="InterPro" id="IPR052552">
    <property type="entry name" value="YeaO-like"/>
</dbReference>
<dbReference type="EMBL" id="QENY01000011">
    <property type="protein sequence ID" value="PVX53563.1"/>
    <property type="molecule type" value="Genomic_DNA"/>
</dbReference>
<comment type="caution">
    <text evidence="1">The sequence shown here is derived from an EMBL/GenBank/DDBJ whole genome shotgun (WGS) entry which is preliminary data.</text>
</comment>
<gene>
    <name evidence="1" type="ORF">C7379_11178</name>
</gene>
<protein>
    <submittedName>
        <fullName evidence="1">Uncharacterized protein YeaO (DUF488 family)</fullName>
    </submittedName>
</protein>
<dbReference type="PANTHER" id="PTHR36849">
    <property type="entry name" value="CYTOPLASMIC PROTEIN-RELATED"/>
    <property type="match status" value="1"/>
</dbReference>
<keyword evidence="2" id="KW-1185">Reference proteome</keyword>
<proteinExistence type="predicted"/>
<evidence type="ECO:0000313" key="1">
    <source>
        <dbReference type="EMBL" id="PVX53563.1"/>
    </source>
</evidence>
<dbReference type="Proteomes" id="UP000245870">
    <property type="component" value="Unassembled WGS sequence"/>
</dbReference>
<sequence length="116" mass="13281">MKICLKRVYEGAEPGDGFRVLVDRVWPRGVKKECARLDRWAKEVAPSTELRKWFGHDPARFDEFSRRYEAELAVSEAYAQFVAELRAHDVVTLLYAAKDETRNNAVVLAKVLAKQG</sequence>
<evidence type="ECO:0000313" key="2">
    <source>
        <dbReference type="Proteomes" id="UP000245870"/>
    </source>
</evidence>
<accession>A0A2U0U7G1</accession>
<organism evidence="1 2">
    <name type="scientific">Hallella colorans</name>
    <dbReference type="NCBI Taxonomy" id="1703337"/>
    <lineage>
        <taxon>Bacteria</taxon>
        <taxon>Pseudomonadati</taxon>
        <taxon>Bacteroidota</taxon>
        <taxon>Bacteroidia</taxon>
        <taxon>Bacteroidales</taxon>
        <taxon>Prevotellaceae</taxon>
        <taxon>Hallella</taxon>
    </lineage>
</organism>
<dbReference type="AlphaFoldDB" id="A0A2U0U7G1"/>